<dbReference type="AlphaFoldDB" id="A0AAD7NCX3"/>
<reference evidence="1" key="1">
    <citation type="submission" date="2023-03" db="EMBL/GenBank/DDBJ databases">
        <title>Massive genome expansion in bonnet fungi (Mycena s.s.) driven by repeated elements and novel gene families across ecological guilds.</title>
        <authorList>
            <consortium name="Lawrence Berkeley National Laboratory"/>
            <person name="Harder C.B."/>
            <person name="Miyauchi S."/>
            <person name="Viragh M."/>
            <person name="Kuo A."/>
            <person name="Thoen E."/>
            <person name="Andreopoulos B."/>
            <person name="Lu D."/>
            <person name="Skrede I."/>
            <person name="Drula E."/>
            <person name="Henrissat B."/>
            <person name="Morin E."/>
            <person name="Kohler A."/>
            <person name="Barry K."/>
            <person name="LaButti K."/>
            <person name="Morin E."/>
            <person name="Salamov A."/>
            <person name="Lipzen A."/>
            <person name="Mereny Z."/>
            <person name="Hegedus B."/>
            <person name="Baldrian P."/>
            <person name="Stursova M."/>
            <person name="Weitz H."/>
            <person name="Taylor A."/>
            <person name="Grigoriev I.V."/>
            <person name="Nagy L.G."/>
            <person name="Martin F."/>
            <person name="Kauserud H."/>
        </authorList>
    </citation>
    <scope>NUCLEOTIDE SEQUENCE</scope>
    <source>
        <strain evidence="1">CBHHK182m</strain>
    </source>
</reference>
<gene>
    <name evidence="1" type="ORF">B0H16DRAFT_1721669</name>
</gene>
<sequence>MSRPYLSMPSLSLCLPLRHGSSQRALALSTKTTNFLRMPWLTFERVALVKDLPASCNRGQSFVDPKVLNSRIRHDKVLGVSTVPSPTPGDARTYNLYPPGGDSVTPPLLFSFHHPLPFSLQVCAPSPLSLLQFIPESRLPLVFFQSTFAMFIFRVRR</sequence>
<dbReference type="EMBL" id="JARKIB010000046">
    <property type="protein sequence ID" value="KAJ7756603.1"/>
    <property type="molecule type" value="Genomic_DNA"/>
</dbReference>
<comment type="caution">
    <text evidence="1">The sequence shown here is derived from an EMBL/GenBank/DDBJ whole genome shotgun (WGS) entry which is preliminary data.</text>
</comment>
<name>A0AAD7NCX3_9AGAR</name>
<organism evidence="1 2">
    <name type="scientific">Mycena metata</name>
    <dbReference type="NCBI Taxonomy" id="1033252"/>
    <lineage>
        <taxon>Eukaryota</taxon>
        <taxon>Fungi</taxon>
        <taxon>Dikarya</taxon>
        <taxon>Basidiomycota</taxon>
        <taxon>Agaricomycotina</taxon>
        <taxon>Agaricomycetes</taxon>
        <taxon>Agaricomycetidae</taxon>
        <taxon>Agaricales</taxon>
        <taxon>Marasmiineae</taxon>
        <taxon>Mycenaceae</taxon>
        <taxon>Mycena</taxon>
    </lineage>
</organism>
<evidence type="ECO:0000313" key="2">
    <source>
        <dbReference type="Proteomes" id="UP001215598"/>
    </source>
</evidence>
<proteinExistence type="predicted"/>
<keyword evidence="2" id="KW-1185">Reference proteome</keyword>
<accession>A0AAD7NCX3</accession>
<dbReference type="Proteomes" id="UP001215598">
    <property type="component" value="Unassembled WGS sequence"/>
</dbReference>
<evidence type="ECO:0000313" key="1">
    <source>
        <dbReference type="EMBL" id="KAJ7756603.1"/>
    </source>
</evidence>
<protein>
    <submittedName>
        <fullName evidence="1">Uncharacterized protein</fullName>
    </submittedName>
</protein>